<proteinExistence type="predicted"/>
<keyword evidence="3" id="KW-1185">Reference proteome</keyword>
<feature type="region of interest" description="Disordered" evidence="1">
    <location>
        <begin position="68"/>
        <end position="115"/>
    </location>
</feature>
<gene>
    <name evidence="2" type="ORF">D8Y22_06770</name>
</gene>
<dbReference type="RefSeq" id="WP_141463947.1">
    <property type="nucleotide sequence ID" value="NZ_RBZW01000018.1"/>
</dbReference>
<protein>
    <submittedName>
        <fullName evidence="2">Uncharacterized protein</fullName>
    </submittedName>
</protein>
<feature type="region of interest" description="Disordered" evidence="1">
    <location>
        <begin position="139"/>
        <end position="182"/>
    </location>
</feature>
<reference evidence="2 3" key="1">
    <citation type="submission" date="2018-10" db="EMBL/GenBank/DDBJ databases">
        <title>Natronolimnobius sp. XQ-INN 246 isolated from Inner Mongolia Autonomous Region of China.</title>
        <authorList>
            <person name="Xue Q."/>
        </authorList>
    </citation>
    <scope>NUCLEOTIDE SEQUENCE [LARGE SCALE GENOMIC DNA]</scope>
    <source>
        <strain evidence="2 3">XQ-INN 246</strain>
    </source>
</reference>
<feature type="compositionally biased region" description="Acidic residues" evidence="1">
    <location>
        <begin position="101"/>
        <end position="111"/>
    </location>
</feature>
<feature type="compositionally biased region" description="Acidic residues" evidence="1">
    <location>
        <begin position="76"/>
        <end position="88"/>
    </location>
</feature>
<comment type="caution">
    <text evidence="2">The sequence shown here is derived from an EMBL/GenBank/DDBJ whole genome shotgun (WGS) entry which is preliminary data.</text>
</comment>
<dbReference type="Proteomes" id="UP000318864">
    <property type="component" value="Unassembled WGS sequence"/>
</dbReference>
<name>A0A4S3TMX7_9EURY</name>
<dbReference type="AlphaFoldDB" id="A0A4S3TMX7"/>
<sequence length="182" mass="19611">MPETDQQDKTLSELVVKEAVERGLESPMRDSILEAVDEAEGSSKRRQLPLAGAVFGLGAALGFLAGQQSSDAETPSLEDVEEPDIIEDINEKATEQAAETDLIDEQPDDDQSGSRLPRLVLALGVIAGAALVGRRLLGGEDEEWEPIEEFEPATESDVGDESTDDEPDEAEVETADEDETEE</sequence>
<evidence type="ECO:0000313" key="2">
    <source>
        <dbReference type="EMBL" id="THE65629.1"/>
    </source>
</evidence>
<dbReference type="OrthoDB" id="206502at2157"/>
<organism evidence="2 3">
    <name type="scientific">Salinadaptatus halalkaliphilus</name>
    <dbReference type="NCBI Taxonomy" id="2419781"/>
    <lineage>
        <taxon>Archaea</taxon>
        <taxon>Methanobacteriati</taxon>
        <taxon>Methanobacteriota</taxon>
        <taxon>Stenosarchaea group</taxon>
        <taxon>Halobacteria</taxon>
        <taxon>Halobacteriales</taxon>
        <taxon>Natrialbaceae</taxon>
        <taxon>Salinadaptatus</taxon>
    </lineage>
</organism>
<dbReference type="EMBL" id="RBZW01000018">
    <property type="protein sequence ID" value="THE65629.1"/>
    <property type="molecule type" value="Genomic_DNA"/>
</dbReference>
<evidence type="ECO:0000256" key="1">
    <source>
        <dbReference type="SAM" id="MobiDB-lite"/>
    </source>
</evidence>
<accession>A0A4S3TMX7</accession>
<evidence type="ECO:0000313" key="3">
    <source>
        <dbReference type="Proteomes" id="UP000318864"/>
    </source>
</evidence>